<gene>
    <name evidence="2" type="ORF">ISF26_17665</name>
</gene>
<feature type="transmembrane region" description="Helical" evidence="1">
    <location>
        <begin position="7"/>
        <end position="29"/>
    </location>
</feature>
<keyword evidence="3" id="KW-1185">Reference proteome</keyword>
<feature type="transmembrane region" description="Helical" evidence="1">
    <location>
        <begin position="35"/>
        <end position="62"/>
    </location>
</feature>
<organism evidence="2 3">
    <name type="scientific">Gloeobacter morelensis MG652769</name>
    <dbReference type="NCBI Taxonomy" id="2781736"/>
    <lineage>
        <taxon>Bacteria</taxon>
        <taxon>Bacillati</taxon>
        <taxon>Cyanobacteriota</taxon>
        <taxon>Cyanophyceae</taxon>
        <taxon>Gloeobacterales</taxon>
        <taxon>Gloeobacteraceae</taxon>
        <taxon>Gloeobacter</taxon>
        <taxon>Gloeobacter morelensis</taxon>
    </lineage>
</organism>
<evidence type="ECO:0000313" key="3">
    <source>
        <dbReference type="Proteomes" id="UP001054846"/>
    </source>
</evidence>
<evidence type="ECO:0000313" key="2">
    <source>
        <dbReference type="EMBL" id="UFP93596.1"/>
    </source>
</evidence>
<keyword evidence="1" id="KW-1133">Transmembrane helix</keyword>
<reference evidence="2 3" key="1">
    <citation type="journal article" date="2021" name="Genome Biol. Evol.">
        <title>Complete Genome Sequencing of a Novel Gloeobacter Species from a Waterfall Cave in Mexico.</title>
        <authorList>
            <person name="Saw J.H."/>
            <person name="Cardona T."/>
            <person name="Montejano G."/>
        </authorList>
    </citation>
    <scope>NUCLEOTIDE SEQUENCE [LARGE SCALE GENOMIC DNA]</scope>
    <source>
        <strain evidence="2">MG652769</strain>
    </source>
</reference>
<proteinExistence type="predicted"/>
<protein>
    <submittedName>
        <fullName evidence="2">Uncharacterized protein</fullName>
    </submittedName>
</protein>
<sequence length="75" mass="7549">MQPQRLVFFRCLAVAAVNGLVTLVILLIAPLGLAAVLTCTALVALSSLGVALVGDSIAGWLLAGGGPLPVRRGRG</sequence>
<keyword evidence="1" id="KW-0812">Transmembrane</keyword>
<accession>A0ABY3PIU9</accession>
<dbReference type="EMBL" id="CP063845">
    <property type="protein sequence ID" value="UFP93596.1"/>
    <property type="molecule type" value="Genomic_DNA"/>
</dbReference>
<name>A0ABY3PIU9_9CYAN</name>
<dbReference type="Proteomes" id="UP001054846">
    <property type="component" value="Chromosome"/>
</dbReference>
<keyword evidence="1" id="KW-0472">Membrane</keyword>
<dbReference type="RefSeq" id="WP_230840648.1">
    <property type="nucleotide sequence ID" value="NZ_CP063845.1"/>
</dbReference>
<dbReference type="NCBIfam" id="NF040558">
    <property type="entry name" value="CAS_Csx18"/>
    <property type="match status" value="1"/>
</dbReference>
<evidence type="ECO:0000256" key="1">
    <source>
        <dbReference type="SAM" id="Phobius"/>
    </source>
</evidence>